<dbReference type="AlphaFoldDB" id="A0AAD1UGF1"/>
<organism evidence="2 3">
    <name type="scientific">Euplotes crassus</name>
    <dbReference type="NCBI Taxonomy" id="5936"/>
    <lineage>
        <taxon>Eukaryota</taxon>
        <taxon>Sar</taxon>
        <taxon>Alveolata</taxon>
        <taxon>Ciliophora</taxon>
        <taxon>Intramacronucleata</taxon>
        <taxon>Spirotrichea</taxon>
        <taxon>Hypotrichia</taxon>
        <taxon>Euplotida</taxon>
        <taxon>Euplotidae</taxon>
        <taxon>Moneuplotes</taxon>
    </lineage>
</organism>
<protein>
    <submittedName>
        <fullName evidence="2">Uncharacterized protein</fullName>
    </submittedName>
</protein>
<proteinExistence type="predicted"/>
<feature type="compositionally biased region" description="Polar residues" evidence="1">
    <location>
        <begin position="391"/>
        <end position="403"/>
    </location>
</feature>
<keyword evidence="3" id="KW-1185">Reference proteome</keyword>
<comment type="caution">
    <text evidence="2">The sequence shown here is derived from an EMBL/GenBank/DDBJ whole genome shotgun (WGS) entry which is preliminary data.</text>
</comment>
<gene>
    <name evidence="2" type="ORF">ECRASSUSDP1_LOCUS6094</name>
</gene>
<feature type="region of interest" description="Disordered" evidence="1">
    <location>
        <begin position="372"/>
        <end position="411"/>
    </location>
</feature>
<dbReference type="EMBL" id="CAMPGE010005906">
    <property type="protein sequence ID" value="CAI2364748.1"/>
    <property type="molecule type" value="Genomic_DNA"/>
</dbReference>
<evidence type="ECO:0000313" key="2">
    <source>
        <dbReference type="EMBL" id="CAI2364748.1"/>
    </source>
</evidence>
<name>A0AAD1UGF1_EUPCR</name>
<evidence type="ECO:0000256" key="1">
    <source>
        <dbReference type="SAM" id="MobiDB-lite"/>
    </source>
</evidence>
<dbReference type="Proteomes" id="UP001295684">
    <property type="component" value="Unassembled WGS sequence"/>
</dbReference>
<feature type="region of interest" description="Disordered" evidence="1">
    <location>
        <begin position="68"/>
        <end position="89"/>
    </location>
</feature>
<accession>A0AAD1UGF1</accession>
<feature type="compositionally biased region" description="Basic and acidic residues" evidence="1">
    <location>
        <begin position="378"/>
        <end position="389"/>
    </location>
</feature>
<evidence type="ECO:0000313" key="3">
    <source>
        <dbReference type="Proteomes" id="UP001295684"/>
    </source>
</evidence>
<reference evidence="2" key="1">
    <citation type="submission" date="2023-07" db="EMBL/GenBank/DDBJ databases">
        <authorList>
            <consortium name="AG Swart"/>
            <person name="Singh M."/>
            <person name="Singh A."/>
            <person name="Seah K."/>
            <person name="Emmerich C."/>
        </authorList>
    </citation>
    <scope>NUCLEOTIDE SEQUENCE</scope>
    <source>
        <strain evidence="2">DP1</strain>
    </source>
</reference>
<sequence length="533" mass="61410">MNEEDPSKDNLKTYTVKYIGVVEGSMGILSRKMRMPKLTEASIYQQNQSLSQIQDSNDSNYLYYNEKSQSSIEQSRMTSKHKKSSSLHKSNDVAMKMFNRCGIVIDKPLLSKTNYPTYKQNETQYSQQVLQDDMSSIKSEKNIELPEENHEETKKQVMPLQNIKEEEYSTVQADRNDQISQQLSTNPEDYIKESPKRGGYNDYSHADISIRQVNHVTTTESEGFNENERASGFPRPERYDSYYVNQYSIPKSFHCGIREDKHQRKKKNEKKAFNIKTPMLRRGIMGWKLSKITDKNTFTSHGKDRKKKDHRSFRNVRTGVIQNSFLGPGFNENKRNLRAKKSSLSDVQYAPQQEFSKSVLFSNPNQIINLKAPGQFSSHRDNSERKDNDSFAENIQPFSTSPQRKGVRMTNRKQLKKLQRQNRKYNSNSSQFGSKLEAKYSELRRNNPDFSPAFQNQEVMAGENLPDQYNLENLHISKNPSLDLNESHANIFSEKSNKNLYSSGIKGSSVLMGDTAVFSPQSIILPAVNVNKK</sequence>
<feature type="compositionally biased region" description="Polar residues" evidence="1">
    <location>
        <begin position="68"/>
        <end position="77"/>
    </location>
</feature>